<protein>
    <recommendedName>
        <fullName evidence="7">Thiamine pyrophosphokinase</fullName>
        <ecNumber evidence="7">2.7.6.2</ecNumber>
    </recommendedName>
</protein>
<dbReference type="PANTHER" id="PTHR13622:SF8">
    <property type="entry name" value="THIAMIN PYROPHOSPHOKINASE 1"/>
    <property type="match status" value="1"/>
</dbReference>
<dbReference type="GO" id="GO:0016301">
    <property type="term" value="F:kinase activity"/>
    <property type="evidence" value="ECO:0007669"/>
    <property type="project" value="UniProtKB-UniRule"/>
</dbReference>
<evidence type="ECO:0000313" key="9">
    <source>
        <dbReference type="EMBL" id="CUS24148.1"/>
    </source>
</evidence>
<dbReference type="Proteomes" id="UP000236544">
    <property type="component" value="Unassembled WGS sequence"/>
</dbReference>
<dbReference type="UniPathway" id="UPA00060">
    <property type="reaction ID" value="UER00597"/>
</dbReference>
<evidence type="ECO:0000256" key="2">
    <source>
        <dbReference type="ARBA" id="ARBA00006785"/>
    </source>
</evidence>
<dbReference type="GO" id="GO:0009229">
    <property type="term" value="P:thiamine diphosphate biosynthetic process"/>
    <property type="evidence" value="ECO:0007669"/>
    <property type="project" value="UniProtKB-UniRule"/>
</dbReference>
<evidence type="ECO:0000256" key="1">
    <source>
        <dbReference type="ARBA" id="ARBA00005078"/>
    </source>
</evidence>
<dbReference type="GO" id="GO:0030975">
    <property type="term" value="F:thiamine binding"/>
    <property type="evidence" value="ECO:0007669"/>
    <property type="project" value="UniProtKB-UniRule"/>
</dbReference>
<reference evidence="10" key="1">
    <citation type="submission" date="2015-10" db="EMBL/GenBank/DDBJ databases">
        <authorList>
            <person name="Devillers H."/>
        </authorList>
    </citation>
    <scope>NUCLEOTIDE SEQUENCE [LARGE SCALE GENOMIC DNA]</scope>
</reference>
<keyword evidence="4 7" id="KW-0547">Nucleotide-binding</keyword>
<dbReference type="GO" id="GO:0005524">
    <property type="term" value="F:ATP binding"/>
    <property type="evidence" value="ECO:0007669"/>
    <property type="project" value="UniProtKB-UniRule"/>
</dbReference>
<organism evidence="9 10">
    <name type="scientific">Lachancea quebecensis</name>
    <dbReference type="NCBI Taxonomy" id="1654605"/>
    <lineage>
        <taxon>Eukaryota</taxon>
        <taxon>Fungi</taxon>
        <taxon>Dikarya</taxon>
        <taxon>Ascomycota</taxon>
        <taxon>Saccharomycotina</taxon>
        <taxon>Saccharomycetes</taxon>
        <taxon>Saccharomycetales</taxon>
        <taxon>Saccharomycetaceae</taxon>
        <taxon>Lachancea</taxon>
    </lineage>
</organism>
<evidence type="ECO:0000256" key="3">
    <source>
        <dbReference type="ARBA" id="ARBA00022679"/>
    </source>
</evidence>
<comment type="pathway">
    <text evidence="1 7">Cofactor biosynthesis; thiamine diphosphate biosynthesis; thiamine diphosphate from thiamine: step 1/1.</text>
</comment>
<dbReference type="InterPro" id="IPR036371">
    <property type="entry name" value="TPK_B1-bd_sf"/>
</dbReference>
<evidence type="ECO:0000256" key="6">
    <source>
        <dbReference type="ARBA" id="ARBA00022840"/>
    </source>
</evidence>
<comment type="catalytic activity">
    <reaction evidence="7">
        <text>thiamine + ATP = thiamine diphosphate + AMP + H(+)</text>
        <dbReference type="Rhea" id="RHEA:11576"/>
        <dbReference type="ChEBI" id="CHEBI:15378"/>
        <dbReference type="ChEBI" id="CHEBI:18385"/>
        <dbReference type="ChEBI" id="CHEBI:30616"/>
        <dbReference type="ChEBI" id="CHEBI:58937"/>
        <dbReference type="ChEBI" id="CHEBI:456215"/>
    </reaction>
</comment>
<evidence type="ECO:0000256" key="5">
    <source>
        <dbReference type="ARBA" id="ARBA00022777"/>
    </source>
</evidence>
<dbReference type="Gene3D" id="3.40.50.10240">
    <property type="entry name" value="Thiamin pyrophosphokinase, catalytic domain"/>
    <property type="match status" value="1"/>
</dbReference>
<sequence>MESVVENTEKLQFQPPAYSHVLDLNGFLSPHENDSALLILNQKIMVTSVFKKLWRNYFLHICADGGANRLYEYFDNDEDRSSYIPDYIIGDLDSVRDDVLNFYIQKGVAIIRQTSQYATDFKKSIQLISLYFFSPAFHRITRSSGIDTNYGIEDCHGIHTLYHSERKVWVDRDVDLLVLNAIDGRFDQTIHSITQLYATARTDAYYRLCYLTTTDLIMLVPAGGALIKYSKEFKEACIKNCGLLPVGKPSVIRATQGLKWDVQNWPTSIISGKVSSSNRFVGETCCFFDVEDPMVLNIEIDMEKLSMFM</sequence>
<dbReference type="Pfam" id="PF04265">
    <property type="entry name" value="TPK_B1_binding"/>
    <property type="match status" value="1"/>
</dbReference>
<dbReference type="PANTHER" id="PTHR13622">
    <property type="entry name" value="THIAMIN PYROPHOSPHOKINASE"/>
    <property type="match status" value="1"/>
</dbReference>
<dbReference type="SMART" id="SM00983">
    <property type="entry name" value="TPK_B1_binding"/>
    <property type="match status" value="1"/>
</dbReference>
<dbReference type="InterPro" id="IPR006282">
    <property type="entry name" value="Thi_PPkinase"/>
</dbReference>
<dbReference type="CDD" id="cd07995">
    <property type="entry name" value="TPK"/>
    <property type="match status" value="1"/>
</dbReference>
<keyword evidence="10" id="KW-1185">Reference proteome</keyword>
<evidence type="ECO:0000259" key="8">
    <source>
        <dbReference type="SMART" id="SM00983"/>
    </source>
</evidence>
<evidence type="ECO:0000256" key="7">
    <source>
        <dbReference type="PIRNR" id="PIRNR031057"/>
    </source>
</evidence>
<dbReference type="InterPro" id="IPR016966">
    <property type="entry name" value="Thiamin_pyrophosphokinase_euk"/>
</dbReference>
<keyword evidence="5 7" id="KW-0418">Kinase</keyword>
<dbReference type="InterPro" id="IPR007371">
    <property type="entry name" value="TPK_catalytic"/>
</dbReference>
<gene>
    <name evidence="9" type="ORF">LAQU0_S14e01200g</name>
</gene>
<dbReference type="SUPFAM" id="SSF63862">
    <property type="entry name" value="Thiamin pyrophosphokinase, substrate-binding domain"/>
    <property type="match status" value="1"/>
</dbReference>
<dbReference type="EMBL" id="LN890536">
    <property type="protein sequence ID" value="CUS24148.1"/>
    <property type="molecule type" value="Genomic_DNA"/>
</dbReference>
<dbReference type="GO" id="GO:0004788">
    <property type="term" value="F:thiamine diphosphokinase activity"/>
    <property type="evidence" value="ECO:0007669"/>
    <property type="project" value="UniProtKB-UniRule"/>
</dbReference>
<accession>A0A0P1L3F4</accession>
<dbReference type="Gene3D" id="2.60.120.320">
    <property type="entry name" value="Thiamin pyrophosphokinase, thiamin-binding domain"/>
    <property type="match status" value="1"/>
</dbReference>
<dbReference type="AlphaFoldDB" id="A0A0P1L3F4"/>
<dbReference type="EC" id="2.7.6.2" evidence="7"/>
<dbReference type="OrthoDB" id="25149at2759"/>
<keyword evidence="3 7" id="KW-0808">Transferase</keyword>
<name>A0A0P1L3F4_9SACH</name>
<dbReference type="InterPro" id="IPR007373">
    <property type="entry name" value="Thiamin_PyroPKinase_B1-bd"/>
</dbReference>
<dbReference type="GO" id="GO:0006772">
    <property type="term" value="P:thiamine metabolic process"/>
    <property type="evidence" value="ECO:0007669"/>
    <property type="project" value="InterPro"/>
</dbReference>
<dbReference type="Pfam" id="PF04263">
    <property type="entry name" value="TPK_catalytic"/>
    <property type="match status" value="1"/>
</dbReference>
<evidence type="ECO:0000313" key="10">
    <source>
        <dbReference type="Proteomes" id="UP000236544"/>
    </source>
</evidence>
<dbReference type="InterPro" id="IPR036759">
    <property type="entry name" value="TPK_catalytic_sf"/>
</dbReference>
<dbReference type="PIRSF" id="PIRSF031057">
    <property type="entry name" value="Thiamin_pyrophosphokinase"/>
    <property type="match status" value="1"/>
</dbReference>
<proteinExistence type="inferred from homology"/>
<feature type="domain" description="Thiamin pyrophosphokinase thiamin-binding" evidence="8">
    <location>
        <begin position="224"/>
        <end position="296"/>
    </location>
</feature>
<comment type="similarity">
    <text evidence="2 7">Belongs to the thiamine pyrophosphokinase family.</text>
</comment>
<keyword evidence="6 7" id="KW-0067">ATP-binding</keyword>
<dbReference type="SUPFAM" id="SSF63999">
    <property type="entry name" value="Thiamin pyrophosphokinase, catalytic domain"/>
    <property type="match status" value="1"/>
</dbReference>
<evidence type="ECO:0000256" key="4">
    <source>
        <dbReference type="ARBA" id="ARBA00022741"/>
    </source>
</evidence>